<sequence length="105" mass="12421">MSSSSTVWLITVGWSNASFVDFLVRSSDSSITRLDVYHWFFAHIRDKICLLDYSPLKNIEGDLDLTQLFNKNIEHENLNLNYFEDFIELDIEEIELFMRENSRAH</sequence>
<name>A0A8S3K5C3_9BILA</name>
<dbReference type="Proteomes" id="UP000676336">
    <property type="component" value="Unassembled WGS sequence"/>
</dbReference>
<dbReference type="EMBL" id="CAJOBI010356745">
    <property type="protein sequence ID" value="CAF5224283.1"/>
    <property type="molecule type" value="Genomic_DNA"/>
</dbReference>
<accession>A0A8S3K5C3</accession>
<evidence type="ECO:0000313" key="2">
    <source>
        <dbReference type="Proteomes" id="UP000676336"/>
    </source>
</evidence>
<evidence type="ECO:0000313" key="1">
    <source>
        <dbReference type="EMBL" id="CAF5224283.1"/>
    </source>
</evidence>
<comment type="caution">
    <text evidence="1">The sequence shown here is derived from an EMBL/GenBank/DDBJ whole genome shotgun (WGS) entry which is preliminary data.</text>
</comment>
<gene>
    <name evidence="1" type="ORF">SMN809_LOCUS83726</name>
</gene>
<feature type="non-terminal residue" evidence="1">
    <location>
        <position position="105"/>
    </location>
</feature>
<proteinExistence type="predicted"/>
<organism evidence="1 2">
    <name type="scientific">Rotaria magnacalcarata</name>
    <dbReference type="NCBI Taxonomy" id="392030"/>
    <lineage>
        <taxon>Eukaryota</taxon>
        <taxon>Metazoa</taxon>
        <taxon>Spiralia</taxon>
        <taxon>Gnathifera</taxon>
        <taxon>Rotifera</taxon>
        <taxon>Eurotatoria</taxon>
        <taxon>Bdelloidea</taxon>
        <taxon>Philodinida</taxon>
        <taxon>Philodinidae</taxon>
        <taxon>Rotaria</taxon>
    </lineage>
</organism>
<protein>
    <submittedName>
        <fullName evidence="1">Uncharacterized protein</fullName>
    </submittedName>
</protein>
<reference evidence="1" key="1">
    <citation type="submission" date="2021-02" db="EMBL/GenBank/DDBJ databases">
        <authorList>
            <person name="Nowell W R."/>
        </authorList>
    </citation>
    <scope>NUCLEOTIDE SEQUENCE</scope>
</reference>
<dbReference type="AlphaFoldDB" id="A0A8S3K5C3"/>